<reference evidence="8 9" key="1">
    <citation type="submission" date="2024-01" db="EMBL/GenBank/DDBJ databases">
        <authorList>
            <person name="Alioto T."/>
            <person name="Alioto T."/>
            <person name="Gomez Garrido J."/>
        </authorList>
    </citation>
    <scope>NUCLEOTIDE SEQUENCE [LARGE SCALE GENOMIC DNA]</scope>
</reference>
<evidence type="ECO:0000256" key="4">
    <source>
        <dbReference type="SAM" id="MobiDB-lite"/>
    </source>
</evidence>
<keyword evidence="5" id="KW-0812">Transmembrane</keyword>
<dbReference type="InterPro" id="IPR050504">
    <property type="entry name" value="IgSF_BTN/MOG"/>
</dbReference>
<dbReference type="PROSITE" id="PS50835">
    <property type="entry name" value="IG_LIKE"/>
    <property type="match status" value="1"/>
</dbReference>
<feature type="chain" id="PRO_5043584180" evidence="6">
    <location>
        <begin position="25"/>
        <end position="264"/>
    </location>
</feature>
<feature type="compositionally biased region" description="Polar residues" evidence="4">
    <location>
        <begin position="255"/>
        <end position="264"/>
    </location>
</feature>
<sequence length="264" mass="29238">MTKYQLTTLWTTLCYTILWSAVSANTEFELQCSPLQMEEIYGSKVILHCNTMPPVNVTGMTVEWIYNDTYDVHIWRNGNHNLEGQKTEFKGETTLLREELSKGNCSLSLPVTLTGKYRCSVRAEGVDHKCSISVTVCPQGDKNCGRQVHDARFSTTPGGITLILFFVAGAAVVGFLIWWKRRQLTNTFRTIFGRCFGENQQVPGGGDQQDQDHTPEQAANLLGNSDGQNTENQQVQGGGDQQDQDHTPEQAANLLGNSDGQNTG</sequence>
<dbReference type="EMBL" id="CAWUFR010001609">
    <property type="protein sequence ID" value="CAK6984104.1"/>
    <property type="molecule type" value="Genomic_DNA"/>
</dbReference>
<dbReference type="InterPro" id="IPR036179">
    <property type="entry name" value="Ig-like_dom_sf"/>
</dbReference>
<feature type="domain" description="Ig-like" evidence="7">
    <location>
        <begin position="42"/>
        <end position="133"/>
    </location>
</feature>
<dbReference type="InterPro" id="IPR013783">
    <property type="entry name" value="Ig-like_fold"/>
</dbReference>
<feature type="region of interest" description="Disordered" evidence="4">
    <location>
        <begin position="199"/>
        <end position="264"/>
    </location>
</feature>
<dbReference type="GO" id="GO:0001817">
    <property type="term" value="P:regulation of cytokine production"/>
    <property type="evidence" value="ECO:0007669"/>
    <property type="project" value="TreeGrafter"/>
</dbReference>
<evidence type="ECO:0000256" key="2">
    <source>
        <dbReference type="ARBA" id="ARBA00023136"/>
    </source>
</evidence>
<dbReference type="GO" id="GO:0009897">
    <property type="term" value="C:external side of plasma membrane"/>
    <property type="evidence" value="ECO:0007669"/>
    <property type="project" value="TreeGrafter"/>
</dbReference>
<keyword evidence="6" id="KW-0732">Signal</keyword>
<keyword evidence="2 5" id="KW-0472">Membrane</keyword>
<feature type="non-terminal residue" evidence="8">
    <location>
        <position position="264"/>
    </location>
</feature>
<keyword evidence="5" id="KW-1133">Transmembrane helix</keyword>
<dbReference type="GO" id="GO:0005102">
    <property type="term" value="F:signaling receptor binding"/>
    <property type="evidence" value="ECO:0007669"/>
    <property type="project" value="TreeGrafter"/>
</dbReference>
<comment type="caution">
    <text evidence="8">The sequence shown here is derived from an EMBL/GenBank/DDBJ whole genome shotgun (WGS) entry which is preliminary data.</text>
</comment>
<keyword evidence="3" id="KW-0393">Immunoglobulin domain</keyword>
<evidence type="ECO:0000256" key="6">
    <source>
        <dbReference type="SAM" id="SignalP"/>
    </source>
</evidence>
<protein>
    <submittedName>
        <fullName evidence="8">CD276 antigen homolog isoform X2</fullName>
    </submittedName>
</protein>
<feature type="transmembrane region" description="Helical" evidence="5">
    <location>
        <begin position="159"/>
        <end position="179"/>
    </location>
</feature>
<dbReference type="SUPFAM" id="SSF48726">
    <property type="entry name" value="Immunoglobulin"/>
    <property type="match status" value="1"/>
</dbReference>
<feature type="compositionally biased region" description="Polar residues" evidence="4">
    <location>
        <begin position="222"/>
        <end position="232"/>
    </location>
</feature>
<gene>
    <name evidence="8" type="ORF">FSCOSCO3_A007350</name>
</gene>
<evidence type="ECO:0000256" key="5">
    <source>
        <dbReference type="SAM" id="Phobius"/>
    </source>
</evidence>
<dbReference type="Proteomes" id="UP001314229">
    <property type="component" value="Unassembled WGS sequence"/>
</dbReference>
<evidence type="ECO:0000256" key="1">
    <source>
        <dbReference type="ARBA" id="ARBA00004370"/>
    </source>
</evidence>
<dbReference type="PANTHER" id="PTHR24100">
    <property type="entry name" value="BUTYROPHILIN"/>
    <property type="match status" value="1"/>
</dbReference>
<feature type="signal peptide" evidence="6">
    <location>
        <begin position="1"/>
        <end position="24"/>
    </location>
</feature>
<accession>A0AAV1QL02</accession>
<comment type="subcellular location">
    <subcellularLocation>
        <location evidence="1">Membrane</location>
    </subcellularLocation>
</comment>
<evidence type="ECO:0000256" key="3">
    <source>
        <dbReference type="ARBA" id="ARBA00023319"/>
    </source>
</evidence>
<evidence type="ECO:0000313" key="8">
    <source>
        <dbReference type="EMBL" id="CAK6984104.1"/>
    </source>
</evidence>
<dbReference type="Gene3D" id="2.60.40.10">
    <property type="entry name" value="Immunoglobulins"/>
    <property type="match status" value="1"/>
</dbReference>
<evidence type="ECO:0000313" key="9">
    <source>
        <dbReference type="Proteomes" id="UP001314229"/>
    </source>
</evidence>
<evidence type="ECO:0000259" key="7">
    <source>
        <dbReference type="PROSITE" id="PS50835"/>
    </source>
</evidence>
<dbReference type="GO" id="GO:0050852">
    <property type="term" value="P:T cell receptor signaling pathway"/>
    <property type="evidence" value="ECO:0007669"/>
    <property type="project" value="TreeGrafter"/>
</dbReference>
<dbReference type="InterPro" id="IPR007110">
    <property type="entry name" value="Ig-like_dom"/>
</dbReference>
<organism evidence="8 9">
    <name type="scientific">Scomber scombrus</name>
    <name type="common">Atlantic mackerel</name>
    <name type="synonym">Scomber vernalis</name>
    <dbReference type="NCBI Taxonomy" id="13677"/>
    <lineage>
        <taxon>Eukaryota</taxon>
        <taxon>Metazoa</taxon>
        <taxon>Chordata</taxon>
        <taxon>Craniata</taxon>
        <taxon>Vertebrata</taxon>
        <taxon>Euteleostomi</taxon>
        <taxon>Actinopterygii</taxon>
        <taxon>Neopterygii</taxon>
        <taxon>Teleostei</taxon>
        <taxon>Neoteleostei</taxon>
        <taxon>Acanthomorphata</taxon>
        <taxon>Pelagiaria</taxon>
        <taxon>Scombriformes</taxon>
        <taxon>Scombridae</taxon>
        <taxon>Scomber</taxon>
    </lineage>
</organism>
<name>A0AAV1QL02_SCOSC</name>
<proteinExistence type="predicted"/>
<keyword evidence="9" id="KW-1185">Reference proteome</keyword>
<dbReference type="AlphaFoldDB" id="A0AAV1QL02"/>